<evidence type="ECO:0000256" key="1">
    <source>
        <dbReference type="SAM" id="Phobius"/>
    </source>
</evidence>
<comment type="caution">
    <text evidence="2">The sequence shown here is derived from an EMBL/GenBank/DDBJ whole genome shotgun (WGS) entry which is preliminary data.</text>
</comment>
<accession>A0A9N9EKX2</accession>
<keyword evidence="3" id="KW-1185">Reference proteome</keyword>
<dbReference type="Proteomes" id="UP000789342">
    <property type="component" value="Unassembled WGS sequence"/>
</dbReference>
<dbReference type="InterPro" id="IPR008979">
    <property type="entry name" value="Galactose-bd-like_sf"/>
</dbReference>
<gene>
    <name evidence="2" type="ORF">AMORRO_LOCUS11330</name>
</gene>
<keyword evidence="1" id="KW-1133">Transmembrane helix</keyword>
<evidence type="ECO:0000313" key="2">
    <source>
        <dbReference type="EMBL" id="CAG8682800.1"/>
    </source>
</evidence>
<protein>
    <submittedName>
        <fullName evidence="2">725_t:CDS:1</fullName>
    </submittedName>
</protein>
<keyword evidence="1" id="KW-0472">Membrane</keyword>
<proteinExistence type="predicted"/>
<evidence type="ECO:0000313" key="3">
    <source>
        <dbReference type="Proteomes" id="UP000789342"/>
    </source>
</evidence>
<organism evidence="2 3">
    <name type="scientific">Acaulospora morrowiae</name>
    <dbReference type="NCBI Taxonomy" id="94023"/>
    <lineage>
        <taxon>Eukaryota</taxon>
        <taxon>Fungi</taxon>
        <taxon>Fungi incertae sedis</taxon>
        <taxon>Mucoromycota</taxon>
        <taxon>Glomeromycotina</taxon>
        <taxon>Glomeromycetes</taxon>
        <taxon>Diversisporales</taxon>
        <taxon>Acaulosporaceae</taxon>
        <taxon>Acaulospora</taxon>
    </lineage>
</organism>
<dbReference type="OrthoDB" id="1684102at2759"/>
<dbReference type="AlphaFoldDB" id="A0A9N9EKX2"/>
<feature type="non-terminal residue" evidence="2">
    <location>
        <position position="1"/>
    </location>
</feature>
<dbReference type="Gene3D" id="2.60.120.260">
    <property type="entry name" value="Galactose-binding domain-like"/>
    <property type="match status" value="1"/>
</dbReference>
<reference evidence="2" key="1">
    <citation type="submission" date="2021-06" db="EMBL/GenBank/DDBJ databases">
        <authorList>
            <person name="Kallberg Y."/>
            <person name="Tangrot J."/>
            <person name="Rosling A."/>
        </authorList>
    </citation>
    <scope>NUCLEOTIDE SEQUENCE</scope>
    <source>
        <strain evidence="2">CL551</strain>
    </source>
</reference>
<feature type="transmembrane region" description="Helical" evidence="1">
    <location>
        <begin position="24"/>
        <end position="44"/>
    </location>
</feature>
<name>A0A9N9EKX2_9GLOM</name>
<dbReference type="SUPFAM" id="SSF49785">
    <property type="entry name" value="Galactose-binding domain-like"/>
    <property type="match status" value="1"/>
</dbReference>
<dbReference type="EMBL" id="CAJVPV010014153">
    <property type="protein sequence ID" value="CAG8682800.1"/>
    <property type="molecule type" value="Genomic_DNA"/>
</dbReference>
<keyword evidence="1" id="KW-0812">Transmembrane</keyword>
<sequence length="510" mass="59184">MANLRISTFGCGRPFGRRNNTLRLFLVILLFGTCLWISILRFRIDFSDSRMRTKVIFSPEEKTLKDIPEKAWISDISKLTDDRISFFKREQFTDDALKENGLIAVTAIVLNWGRVESLRVLVNHISKYPYIKEILIWNNNKTILKPQARNFKLNNTDVILNVFNSVENLQDLSKYIICSMAKYDYCYFQDDDWLNLYMDSVYTNFLRSPSLIHSNTMAIIHLEHRRWTFSNEGKNLHTGFTWLGCGSFVPRAKVLRFLGQVGSTSLGRERLRLLDIYFSLWTNQYPYQLSSPLIPLDQTNGWSNGVDQWSVVYANILDAVQKLYTALATNTDSQQFIRKEEEPYYSNRDVRAPCANDRCLFVTNIDPFPYPSSVYYTNNITHVREQEAKFNALTFPSNKFWSKHAYHNAVDMNSNTCWNSFKIPKIGDYFGLQFVEPRVYNKITIVSSKDISNFNGSFIIETSPDGNEWQICDKKSSSQDHTDPSLIPSSHSIVMRFDCRSAKNDENGPF</sequence>